<evidence type="ECO:0000313" key="2">
    <source>
        <dbReference type="Proteomes" id="UP000002313"/>
    </source>
</evidence>
<proteinExistence type="predicted"/>
<dbReference type="AlphaFoldDB" id="E0S6T4"/>
<dbReference type="EMBL" id="CP001945">
    <property type="protein sequence ID" value="ADM11419.1"/>
    <property type="molecule type" value="Genomic_DNA"/>
</dbReference>
<keyword evidence="2" id="KW-1185">Reference proteome</keyword>
<dbReference type="RefSeq" id="XP_003072779.1">
    <property type="nucleotide sequence ID" value="XM_003072733.1"/>
</dbReference>
<dbReference type="HOGENOM" id="CLU_1102771_0_0_1"/>
<dbReference type="OrthoDB" id="339900at2759"/>
<reference evidence="1 2" key="2">
    <citation type="journal article" date="2012" name="Proc. Natl. Acad. Sci. U.S.A.">
        <title>Gain and loss of multiple functionally related, horizontally transferred genes in the reduced genomes of two microsporidian parasites.</title>
        <authorList>
            <person name="Pombert J.-F."/>
            <person name="Selman M."/>
            <person name="Burki F."/>
            <person name="Bardell F.T."/>
            <person name="Farinelli L."/>
            <person name="Solter L.F."/>
            <person name="Whitman D.W."/>
            <person name="Weiss L.M."/>
            <person name="Corradi N."/>
            <person name="Keeling P.J."/>
        </authorList>
    </citation>
    <scope>NUCLEOTIDE SEQUENCE [LARGE SCALE GENOMIC DNA]</scope>
    <source>
        <strain evidence="1 2">ATCC 50506</strain>
    </source>
</reference>
<gene>
    <name evidence="1" type="ORF">Eint_041300</name>
</gene>
<dbReference type="KEGG" id="ein:Eint_041300"/>
<organism evidence="1 2">
    <name type="scientific">Encephalitozoon intestinalis (strain ATCC 50506)</name>
    <name type="common">Microsporidian parasite</name>
    <name type="synonym">Septata intestinalis</name>
    <dbReference type="NCBI Taxonomy" id="876142"/>
    <lineage>
        <taxon>Eukaryota</taxon>
        <taxon>Fungi</taxon>
        <taxon>Fungi incertae sedis</taxon>
        <taxon>Microsporidia</taxon>
        <taxon>Unikaryonidae</taxon>
        <taxon>Encephalitozoon</taxon>
    </lineage>
</organism>
<dbReference type="Proteomes" id="UP000002313">
    <property type="component" value="Chromosome IV"/>
</dbReference>
<sequence length="253" mass="28649">MNLISASDRDIIVRMDETLIVRDVFSGTTRKMTAPPLISFMSGKYLVDKEKNLHVVDGPVLRNASKLNRNIFCLVEHEGTAYVADRFGDVYRIENEGCKYVLGTLSYLTGMAIYNGRILLSDKYGRIRISEMNGRILDYRFGCDSIESLECVNGLLISISNKNMVLYDEECFPRCTFKLPEGIRVMKTITKGKNELVVICLNSYFLFKIEKNSIGLVSHVKESIVDGACIGDLFYKVLPDLTVVDCQGRIFYE</sequence>
<dbReference type="VEuPathDB" id="MicrosporidiaDB:Eint_041300"/>
<dbReference type="GeneID" id="9699020"/>
<evidence type="ECO:0000313" key="1">
    <source>
        <dbReference type="EMBL" id="ADM11419.1"/>
    </source>
</evidence>
<accession>E0S6T4</accession>
<name>E0S6T4_ENCIT</name>
<reference evidence="1 2" key="1">
    <citation type="journal article" date="2010" name="Nat. Commun.">
        <title>The complete sequence of the smallest known nuclear genome from the microsporidian Encephalitozoon intestinalis.</title>
        <authorList>
            <person name="Corradi N."/>
            <person name="Pombert J.-F."/>
            <person name="Farinelli L."/>
            <person name="Didier E.S."/>
            <person name="Keeling P.J."/>
        </authorList>
    </citation>
    <scope>NUCLEOTIDE SEQUENCE [LARGE SCALE GENOMIC DNA]</scope>
    <source>
        <strain evidence="1 2">ATCC 50506</strain>
    </source>
</reference>
<protein>
    <submittedName>
        <fullName evidence="1">Uncharacterized protein</fullName>
    </submittedName>
</protein>